<dbReference type="AlphaFoldDB" id="A0A4Y1ZG07"/>
<accession>A0A4Y1ZG07</accession>
<proteinExistence type="predicted"/>
<evidence type="ECO:0000313" key="2">
    <source>
        <dbReference type="Proteomes" id="UP000319716"/>
    </source>
</evidence>
<dbReference type="Proteomes" id="UP000319716">
    <property type="component" value="Unassembled WGS sequence"/>
</dbReference>
<gene>
    <name evidence="1" type="ORF">NBRC111894_3513</name>
</gene>
<protein>
    <submittedName>
        <fullName evidence="1">Uncharacterized protein</fullName>
    </submittedName>
</protein>
<name>A0A4Y1ZG07_9BACL</name>
<comment type="caution">
    <text evidence="1">The sequence shown here is derived from an EMBL/GenBank/DDBJ whole genome shotgun (WGS) entry which is preliminary data.</text>
</comment>
<evidence type="ECO:0000313" key="1">
    <source>
        <dbReference type="EMBL" id="GAY77959.1"/>
    </source>
</evidence>
<organism evidence="1 2">
    <name type="scientific">Sporolactobacillus inulinus</name>
    <dbReference type="NCBI Taxonomy" id="2078"/>
    <lineage>
        <taxon>Bacteria</taxon>
        <taxon>Bacillati</taxon>
        <taxon>Bacillota</taxon>
        <taxon>Bacilli</taxon>
        <taxon>Bacillales</taxon>
        <taxon>Sporolactobacillaceae</taxon>
        <taxon>Sporolactobacillus</taxon>
    </lineage>
</organism>
<reference evidence="1 2" key="1">
    <citation type="submission" date="2017-11" db="EMBL/GenBank/DDBJ databases">
        <title>Draft Genome Sequence of Sporolactobacillus inulinus NBRC 111894 Isolated from Koso, a Japanese Sugar-Vegetable Fermented Beverage.</title>
        <authorList>
            <person name="Chiou T.Y."/>
            <person name="Oshima K."/>
            <person name="Suda W."/>
            <person name="Hattori M."/>
            <person name="Takahashi T."/>
        </authorList>
    </citation>
    <scope>NUCLEOTIDE SEQUENCE [LARGE SCALE GENOMIC DNA]</scope>
    <source>
        <strain evidence="1 2">NBRC111894</strain>
    </source>
</reference>
<sequence length="40" mass="4524">MDIPIQTLAAQLPDVPDSVIQLLDPKTMIPFYRNQEVKAN</sequence>
<dbReference type="EMBL" id="BEXB01000036">
    <property type="protein sequence ID" value="GAY77959.1"/>
    <property type="molecule type" value="Genomic_DNA"/>
</dbReference>